<comment type="pathway">
    <text evidence="2">Cofactor biosynthesis; ubiquinone biosynthesis.</text>
</comment>
<protein>
    <submittedName>
        <fullName evidence="10">FAD-dependent monooxygenase</fullName>
    </submittedName>
</protein>
<comment type="cofactor">
    <cofactor evidence="1">
        <name>FAD</name>
        <dbReference type="ChEBI" id="CHEBI:57692"/>
    </cofactor>
</comment>
<dbReference type="Proteomes" id="UP000640333">
    <property type="component" value="Unassembled WGS sequence"/>
</dbReference>
<dbReference type="PRINTS" id="PR00420">
    <property type="entry name" value="RNGMNOXGNASE"/>
</dbReference>
<dbReference type="InterPro" id="IPR010971">
    <property type="entry name" value="UbiH/COQ6"/>
</dbReference>
<dbReference type="GO" id="GO:0019168">
    <property type="term" value="F:2-polyprenylphenol 6-hydroxylase activity"/>
    <property type="evidence" value="ECO:0007669"/>
    <property type="project" value="TreeGrafter"/>
</dbReference>
<gene>
    <name evidence="10" type="ORF">IOQ59_06460</name>
</gene>
<dbReference type="NCBIfam" id="TIGR01988">
    <property type="entry name" value="Ubi-OHases"/>
    <property type="match status" value="1"/>
</dbReference>
<name>A0A8J7FCJ0_9GAMM</name>
<dbReference type="FunFam" id="3.50.50.60:FF:000021">
    <property type="entry name" value="Ubiquinone biosynthesis monooxygenase COQ6"/>
    <property type="match status" value="1"/>
</dbReference>
<dbReference type="PANTHER" id="PTHR43876:SF7">
    <property type="entry name" value="UBIQUINONE BIOSYNTHESIS MONOOXYGENASE COQ6, MITOCHONDRIAL"/>
    <property type="match status" value="1"/>
</dbReference>
<reference evidence="10" key="1">
    <citation type="submission" date="2020-10" db="EMBL/GenBank/DDBJ databases">
        <title>Bacterium isolated from coastal waters sediment.</title>
        <authorList>
            <person name="Chen R.-J."/>
            <person name="Lu D.-C."/>
            <person name="Zhu K.-L."/>
            <person name="Du Z.-J."/>
        </authorList>
    </citation>
    <scope>NUCLEOTIDE SEQUENCE</scope>
    <source>
        <strain evidence="10">N1Y112</strain>
    </source>
</reference>
<evidence type="ECO:0000313" key="11">
    <source>
        <dbReference type="Proteomes" id="UP000640333"/>
    </source>
</evidence>
<keyword evidence="6" id="KW-0560">Oxidoreductase</keyword>
<evidence type="ECO:0000256" key="7">
    <source>
        <dbReference type="ARBA" id="ARBA00023033"/>
    </source>
</evidence>
<keyword evidence="7 10" id="KW-0503">Monooxygenase</keyword>
<dbReference type="GO" id="GO:0071949">
    <property type="term" value="F:FAD binding"/>
    <property type="evidence" value="ECO:0007669"/>
    <property type="project" value="InterPro"/>
</dbReference>
<proteinExistence type="inferred from homology"/>
<evidence type="ECO:0000256" key="3">
    <source>
        <dbReference type="ARBA" id="ARBA00005349"/>
    </source>
</evidence>
<evidence type="ECO:0000256" key="5">
    <source>
        <dbReference type="ARBA" id="ARBA00022827"/>
    </source>
</evidence>
<dbReference type="Pfam" id="PF01494">
    <property type="entry name" value="FAD_binding_3"/>
    <property type="match status" value="1"/>
</dbReference>
<dbReference type="PROSITE" id="PS01304">
    <property type="entry name" value="UBIH"/>
    <property type="match status" value="1"/>
</dbReference>
<dbReference type="EMBL" id="JADEYS010000005">
    <property type="protein sequence ID" value="MBE9396904.1"/>
    <property type="molecule type" value="Genomic_DNA"/>
</dbReference>
<comment type="caution">
    <text evidence="10">The sequence shown here is derived from an EMBL/GenBank/DDBJ whole genome shotgun (WGS) entry which is preliminary data.</text>
</comment>
<dbReference type="UniPathway" id="UPA00232"/>
<dbReference type="Gene3D" id="3.50.50.60">
    <property type="entry name" value="FAD/NAD(P)-binding domain"/>
    <property type="match status" value="2"/>
</dbReference>
<feature type="domain" description="FAD-binding" evidence="9">
    <location>
        <begin position="7"/>
        <end position="337"/>
    </location>
</feature>
<dbReference type="GO" id="GO:0006744">
    <property type="term" value="P:ubiquinone biosynthetic process"/>
    <property type="evidence" value="ECO:0007669"/>
    <property type="project" value="UniProtKB-UniPathway"/>
</dbReference>
<dbReference type="InterPro" id="IPR002938">
    <property type="entry name" value="FAD-bd"/>
</dbReference>
<evidence type="ECO:0000256" key="6">
    <source>
        <dbReference type="ARBA" id="ARBA00023002"/>
    </source>
</evidence>
<keyword evidence="4" id="KW-0285">Flavoprotein</keyword>
<evidence type="ECO:0000256" key="4">
    <source>
        <dbReference type="ARBA" id="ARBA00022630"/>
    </source>
</evidence>
<evidence type="ECO:0000256" key="2">
    <source>
        <dbReference type="ARBA" id="ARBA00004749"/>
    </source>
</evidence>
<evidence type="ECO:0000256" key="1">
    <source>
        <dbReference type="ARBA" id="ARBA00001974"/>
    </source>
</evidence>
<sequence length="424" mass="46617">MSAAEQVDIVIVGAGMVGVTLATALAPSGLNIWLLEQREGDPAGYPAVVHQQQAKGYDPRVSALTCASQQILTSVGAWPKMLDYRVSPYTGMDVWDGEGTGHIHFSSNELHEPCLGHIVENRVTLAALYEVLGEHDNLHFQSGVAMNTLSEPDPADGGLRMLGLSDGRIVQTPLVVAADGALSRTRQLAAIPMMEWDYGHHAIVTTIRTEQSHQHTAWQRFTEDGPLAILPLHADEDDRTSSIVWSTSPGHANELMALDDESFCADLARTFEHRLGDVEWVDQRHVFPLRQRHAKYYVREGFAAIGDAAHTIHPLAGQGVNLGLLDAASLAEVLLDASERGESYGAETVLRRFQRARQSDNLQMSAAMESFKRLFNAEQPAVRLLRNMGMNLLDKMAPVKNHIVMDAMGLRGNLPRLAQRPIRH</sequence>
<dbReference type="InterPro" id="IPR036188">
    <property type="entry name" value="FAD/NAD-bd_sf"/>
</dbReference>
<organism evidence="10 11">
    <name type="scientific">Pontibacterium sinense</name>
    <dbReference type="NCBI Taxonomy" id="2781979"/>
    <lineage>
        <taxon>Bacteria</taxon>
        <taxon>Pseudomonadati</taxon>
        <taxon>Pseudomonadota</taxon>
        <taxon>Gammaproteobacteria</taxon>
        <taxon>Oceanospirillales</taxon>
        <taxon>Oceanospirillaceae</taxon>
        <taxon>Pontibacterium</taxon>
    </lineage>
</organism>
<dbReference type="SUPFAM" id="SSF51905">
    <property type="entry name" value="FAD/NAD(P)-binding domain"/>
    <property type="match status" value="1"/>
</dbReference>
<accession>A0A8J7FCJ0</accession>
<evidence type="ECO:0000313" key="10">
    <source>
        <dbReference type="EMBL" id="MBE9396904.1"/>
    </source>
</evidence>
<dbReference type="RefSeq" id="WP_193952460.1">
    <property type="nucleotide sequence ID" value="NZ_JADEYS010000005.1"/>
</dbReference>
<evidence type="ECO:0000259" key="9">
    <source>
        <dbReference type="Pfam" id="PF01494"/>
    </source>
</evidence>
<comment type="similarity">
    <text evidence="3">Belongs to the UbiH/COQ6 family.</text>
</comment>
<dbReference type="AlphaFoldDB" id="A0A8J7FCJ0"/>
<keyword evidence="11" id="KW-1185">Reference proteome</keyword>
<dbReference type="InterPro" id="IPR018168">
    <property type="entry name" value="Ubi_Hdrlase_CS"/>
</dbReference>
<dbReference type="GO" id="GO:0110142">
    <property type="term" value="C:ubiquinone biosynthesis complex"/>
    <property type="evidence" value="ECO:0007669"/>
    <property type="project" value="UniProtKB-ARBA"/>
</dbReference>
<dbReference type="InterPro" id="IPR051205">
    <property type="entry name" value="UbiH/COQ6_monooxygenase"/>
</dbReference>
<keyword evidence="5" id="KW-0274">FAD</keyword>
<comment type="subunit">
    <text evidence="8">Component of the Ubi complex metabolon, which regroups five ubiquinone biosynthesis proteins (UbiE, UbiF, UbiG, UbiH and UbiI) and two accessory factors (UbiK and the lipid-binding protein UbiJ).</text>
</comment>
<evidence type="ECO:0000256" key="8">
    <source>
        <dbReference type="ARBA" id="ARBA00065734"/>
    </source>
</evidence>
<dbReference type="PANTHER" id="PTHR43876">
    <property type="entry name" value="UBIQUINONE BIOSYNTHESIS MONOOXYGENASE COQ6, MITOCHONDRIAL"/>
    <property type="match status" value="1"/>
</dbReference>